<name>A0A5S9MGK9_BACIA</name>
<evidence type="ECO:0000313" key="1">
    <source>
        <dbReference type="EMBL" id="BBP90949.1"/>
    </source>
</evidence>
<protein>
    <recommendedName>
        <fullName evidence="3">TIR domain-containing protein</fullName>
    </recommendedName>
</protein>
<proteinExistence type="predicted"/>
<evidence type="ECO:0008006" key="3">
    <source>
        <dbReference type="Google" id="ProtNLM"/>
    </source>
</evidence>
<dbReference type="AlphaFoldDB" id="A0A5S9MGK9"/>
<accession>A0A5S9MGK9</accession>
<evidence type="ECO:0000313" key="2">
    <source>
        <dbReference type="Proteomes" id="UP000464658"/>
    </source>
</evidence>
<reference evidence="1 2" key="1">
    <citation type="submission" date="2019-12" db="EMBL/GenBank/DDBJ databases">
        <title>Full genome sequence of a Bacillus safensis strain isolated from commercially available natto in Indonesia.</title>
        <authorList>
            <person name="Yoshida M."/>
            <person name="Uomi M."/>
            <person name="Waturangi D."/>
            <person name="Ekaputri J.J."/>
            <person name="Setiamarga D.H.E."/>
        </authorList>
    </citation>
    <scope>NUCLEOTIDE SEQUENCE [LARGE SCALE GENOMIC DNA]</scope>
    <source>
        <strain evidence="1 2">IDN1</strain>
    </source>
</reference>
<sequence>MTKFFVSHSTNDPEIVECFNEQFLRLALGIPKRTDILYFRSRYSSYRRESINDEILENLQNSEVVIFF</sequence>
<dbReference type="Proteomes" id="UP000464658">
    <property type="component" value="Chromosome"/>
</dbReference>
<dbReference type="EMBL" id="AP021906">
    <property type="protein sequence ID" value="BBP90949.1"/>
    <property type="molecule type" value="Genomic_DNA"/>
</dbReference>
<organism evidence="1 2">
    <name type="scientific">Bacillus safensis</name>
    <dbReference type="NCBI Taxonomy" id="561879"/>
    <lineage>
        <taxon>Bacteria</taxon>
        <taxon>Bacillati</taxon>
        <taxon>Bacillota</taxon>
        <taxon>Bacilli</taxon>
        <taxon>Bacillales</taxon>
        <taxon>Bacillaceae</taxon>
        <taxon>Bacillus</taxon>
    </lineage>
</organism>
<gene>
    <name evidence="1" type="ORF">BsIDN1_45670</name>
</gene>